<feature type="region of interest" description="Disordered" evidence="1">
    <location>
        <begin position="38"/>
        <end position="57"/>
    </location>
</feature>
<reference evidence="2 3" key="1">
    <citation type="journal article" date="2018" name="Evol. Lett.">
        <title>Horizontal gene cluster transfer increased hallucinogenic mushroom diversity.</title>
        <authorList>
            <person name="Reynolds H.T."/>
            <person name="Vijayakumar V."/>
            <person name="Gluck-Thaler E."/>
            <person name="Korotkin H.B."/>
            <person name="Matheny P.B."/>
            <person name="Slot J.C."/>
        </authorList>
    </citation>
    <scope>NUCLEOTIDE SEQUENCE [LARGE SCALE GENOMIC DNA]</scope>
    <source>
        <strain evidence="2 3">SRW20</strain>
    </source>
</reference>
<feature type="region of interest" description="Disordered" evidence="1">
    <location>
        <begin position="76"/>
        <end position="125"/>
    </location>
</feature>
<accession>A0A409Y379</accession>
<evidence type="ECO:0000313" key="2">
    <source>
        <dbReference type="EMBL" id="PPQ97504.1"/>
    </source>
</evidence>
<dbReference type="EMBL" id="NHYE01001240">
    <property type="protein sequence ID" value="PPQ97504.1"/>
    <property type="molecule type" value="Genomic_DNA"/>
</dbReference>
<evidence type="ECO:0000313" key="3">
    <source>
        <dbReference type="Proteomes" id="UP000284706"/>
    </source>
</evidence>
<dbReference type="Proteomes" id="UP000284706">
    <property type="component" value="Unassembled WGS sequence"/>
</dbReference>
<gene>
    <name evidence="2" type="ORF">CVT26_002791</name>
</gene>
<feature type="region of interest" description="Disordered" evidence="1">
    <location>
        <begin position="1"/>
        <end position="29"/>
    </location>
</feature>
<organism evidence="2 3">
    <name type="scientific">Gymnopilus dilepis</name>
    <dbReference type="NCBI Taxonomy" id="231916"/>
    <lineage>
        <taxon>Eukaryota</taxon>
        <taxon>Fungi</taxon>
        <taxon>Dikarya</taxon>
        <taxon>Basidiomycota</taxon>
        <taxon>Agaricomycotina</taxon>
        <taxon>Agaricomycetes</taxon>
        <taxon>Agaricomycetidae</taxon>
        <taxon>Agaricales</taxon>
        <taxon>Agaricineae</taxon>
        <taxon>Hymenogastraceae</taxon>
        <taxon>Gymnopilus</taxon>
    </lineage>
</organism>
<name>A0A409Y379_9AGAR</name>
<dbReference type="AlphaFoldDB" id="A0A409Y379"/>
<dbReference type="InParanoid" id="A0A409Y379"/>
<evidence type="ECO:0000256" key="1">
    <source>
        <dbReference type="SAM" id="MobiDB-lite"/>
    </source>
</evidence>
<protein>
    <submittedName>
        <fullName evidence="2">Uncharacterized protein</fullName>
    </submittedName>
</protein>
<comment type="caution">
    <text evidence="2">The sequence shown here is derived from an EMBL/GenBank/DDBJ whole genome shotgun (WGS) entry which is preliminary data.</text>
</comment>
<proteinExistence type="predicted"/>
<keyword evidence="3" id="KW-1185">Reference proteome</keyword>
<sequence>MGIPGLARQDKTVEAAATSQAAPGNVELPTRAASVMQQTCNGDNGDEERENKEATKRRRVVKAMYARWSWQPRAVVESGSTPTRRVEWHTRGRGGHVVEEAEGGGGFDGDGGDSERGGGGHVPWSALLDEAALAAATSHRASRGAKDGQP</sequence>